<protein>
    <recommendedName>
        <fullName evidence="2">Response regulatory domain-containing protein</fullName>
    </recommendedName>
</protein>
<evidence type="ECO:0000313" key="3">
    <source>
        <dbReference type="EMBL" id="VAW99931.1"/>
    </source>
</evidence>
<feature type="region of interest" description="Disordered" evidence="1">
    <location>
        <begin position="1"/>
        <end position="21"/>
    </location>
</feature>
<reference evidence="3" key="1">
    <citation type="submission" date="2018-06" db="EMBL/GenBank/DDBJ databases">
        <authorList>
            <person name="Zhirakovskaya E."/>
        </authorList>
    </citation>
    <scope>NUCLEOTIDE SEQUENCE</scope>
</reference>
<gene>
    <name evidence="3" type="ORF">MNBD_GAMMA20-1192</name>
</gene>
<proteinExistence type="predicted"/>
<dbReference type="EMBL" id="UOFU01000184">
    <property type="protein sequence ID" value="VAW99931.1"/>
    <property type="molecule type" value="Genomic_DNA"/>
</dbReference>
<evidence type="ECO:0000259" key="2">
    <source>
        <dbReference type="PROSITE" id="PS50110"/>
    </source>
</evidence>
<dbReference type="InterPro" id="IPR011006">
    <property type="entry name" value="CheY-like_superfamily"/>
</dbReference>
<dbReference type="PROSITE" id="PS50110">
    <property type="entry name" value="RESPONSE_REGULATORY"/>
    <property type="match status" value="1"/>
</dbReference>
<sequence>MTSSAGFSSSPSPPHFSFPPSRRAAATPLLPTDIRLLLVEDSEFDGELLLREFRKAGFNPVYCRVDDKVSLDEVLLEKWDLAITDYQLPGFDGLAAVMTLQ</sequence>
<dbReference type="GO" id="GO:0000160">
    <property type="term" value="P:phosphorelay signal transduction system"/>
    <property type="evidence" value="ECO:0007669"/>
    <property type="project" value="InterPro"/>
</dbReference>
<feature type="compositionally biased region" description="Low complexity" evidence="1">
    <location>
        <begin position="1"/>
        <end position="10"/>
    </location>
</feature>
<feature type="non-terminal residue" evidence="3">
    <location>
        <position position="101"/>
    </location>
</feature>
<dbReference type="InterPro" id="IPR001789">
    <property type="entry name" value="Sig_transdc_resp-reg_receiver"/>
</dbReference>
<dbReference type="AlphaFoldDB" id="A0A3B1A789"/>
<dbReference type="SUPFAM" id="SSF52172">
    <property type="entry name" value="CheY-like"/>
    <property type="match status" value="1"/>
</dbReference>
<feature type="domain" description="Response regulatory" evidence="2">
    <location>
        <begin position="35"/>
        <end position="101"/>
    </location>
</feature>
<name>A0A3B1A789_9ZZZZ</name>
<dbReference type="Gene3D" id="3.40.50.2300">
    <property type="match status" value="1"/>
</dbReference>
<accession>A0A3B1A789</accession>
<organism evidence="3">
    <name type="scientific">hydrothermal vent metagenome</name>
    <dbReference type="NCBI Taxonomy" id="652676"/>
    <lineage>
        <taxon>unclassified sequences</taxon>
        <taxon>metagenomes</taxon>
        <taxon>ecological metagenomes</taxon>
    </lineage>
</organism>
<evidence type="ECO:0000256" key="1">
    <source>
        <dbReference type="SAM" id="MobiDB-lite"/>
    </source>
</evidence>